<accession>A0A8T2IGI5</accession>
<dbReference type="OrthoDB" id="6147321at2759"/>
<dbReference type="Pfam" id="PF13853">
    <property type="entry name" value="7tm_4"/>
    <property type="match status" value="1"/>
</dbReference>
<evidence type="ECO:0000256" key="7">
    <source>
        <dbReference type="ARBA" id="ARBA00023040"/>
    </source>
</evidence>
<evidence type="ECO:0000256" key="6">
    <source>
        <dbReference type="ARBA" id="ARBA00022989"/>
    </source>
</evidence>
<dbReference type="InterPro" id="IPR017452">
    <property type="entry name" value="GPCR_Rhodpsn_7TM"/>
</dbReference>
<dbReference type="AlphaFoldDB" id="A0A8T2IGI5"/>
<protein>
    <recommendedName>
        <fullName evidence="14">G-protein coupled receptors family 1 profile domain-containing protein</fullName>
    </recommendedName>
</protein>
<keyword evidence="8 13" id="KW-0472">Membrane</keyword>
<dbReference type="InterPro" id="IPR000276">
    <property type="entry name" value="GPCR_Rhodpsn"/>
</dbReference>
<dbReference type="PROSITE" id="PS50262">
    <property type="entry name" value="G_PROTEIN_RECEP_F1_2"/>
    <property type="match status" value="1"/>
</dbReference>
<keyword evidence="9" id="KW-1015">Disulfide bond</keyword>
<keyword evidence="4 13" id="KW-0812">Transmembrane</keyword>
<evidence type="ECO:0000256" key="13">
    <source>
        <dbReference type="SAM" id="Phobius"/>
    </source>
</evidence>
<feature type="transmembrane region" description="Helical" evidence="13">
    <location>
        <begin position="97"/>
        <end position="119"/>
    </location>
</feature>
<dbReference type="GO" id="GO:0004930">
    <property type="term" value="F:G protein-coupled receptor activity"/>
    <property type="evidence" value="ECO:0007669"/>
    <property type="project" value="UniProtKB-KW"/>
</dbReference>
<gene>
    <name evidence="15" type="ORF">GDO86_020007</name>
</gene>
<keyword evidence="12" id="KW-0807">Transducer</keyword>
<evidence type="ECO:0000259" key="14">
    <source>
        <dbReference type="PROSITE" id="PS50262"/>
    </source>
</evidence>
<dbReference type="EMBL" id="JAACNH010000072">
    <property type="protein sequence ID" value="KAG8431769.1"/>
    <property type="molecule type" value="Genomic_DNA"/>
</dbReference>
<reference evidence="15" key="1">
    <citation type="thesis" date="2020" institute="ProQuest LLC" country="789 East Eisenhower Parkway, Ann Arbor, MI, USA">
        <title>Comparative Genomics and Chromosome Evolution.</title>
        <authorList>
            <person name="Mudd A.B."/>
        </authorList>
    </citation>
    <scope>NUCLEOTIDE SEQUENCE</scope>
    <source>
        <strain evidence="15">Female2</strain>
        <tissue evidence="15">Blood</tissue>
    </source>
</reference>
<sequence>MEEGCNSSSSFLLLGLEELEGLRHVGAILCLFIYTFIILLSCMIVFVILSEESLHEPMYIFIGNLILNGIFGSSTFFPKIIVDFLSSSKIISRDCCLIQVLCVTTYTVFEISSFTVMAYDRYLAVCHPLRYVLLMTNQTAVKFIFGTFIFSFTSVLIAVLLSARLPFNGNLIRNVFCDNMSLVVLSCANTSINTQYGTISTISFLVFTLVIVIYSYVQIFIVCLKISKDACDKAIHTVLTHLFSFSLSLIGVFFIFIRYRLEKVNLPLILHVLLSITLVVFPPLLNPLIYGVRAKTLNMKLIHHLRKIIN</sequence>
<evidence type="ECO:0000256" key="9">
    <source>
        <dbReference type="ARBA" id="ARBA00023157"/>
    </source>
</evidence>
<evidence type="ECO:0000256" key="10">
    <source>
        <dbReference type="ARBA" id="ARBA00023170"/>
    </source>
</evidence>
<dbReference type="PRINTS" id="PR00245">
    <property type="entry name" value="OLFACTORYR"/>
</dbReference>
<evidence type="ECO:0000256" key="11">
    <source>
        <dbReference type="ARBA" id="ARBA00023180"/>
    </source>
</evidence>
<feature type="transmembrane region" description="Helical" evidence="13">
    <location>
        <begin position="238"/>
        <end position="257"/>
    </location>
</feature>
<keyword evidence="11" id="KW-0325">Glycoprotein</keyword>
<dbReference type="InterPro" id="IPR000725">
    <property type="entry name" value="Olfact_rcpt"/>
</dbReference>
<organism evidence="15 16">
    <name type="scientific">Hymenochirus boettgeri</name>
    <name type="common">Congo dwarf clawed frog</name>
    <dbReference type="NCBI Taxonomy" id="247094"/>
    <lineage>
        <taxon>Eukaryota</taxon>
        <taxon>Metazoa</taxon>
        <taxon>Chordata</taxon>
        <taxon>Craniata</taxon>
        <taxon>Vertebrata</taxon>
        <taxon>Euteleostomi</taxon>
        <taxon>Amphibia</taxon>
        <taxon>Batrachia</taxon>
        <taxon>Anura</taxon>
        <taxon>Pipoidea</taxon>
        <taxon>Pipidae</taxon>
        <taxon>Pipinae</taxon>
        <taxon>Hymenochirus</taxon>
    </lineage>
</organism>
<dbReference type="GO" id="GO:0005549">
    <property type="term" value="F:odorant binding"/>
    <property type="evidence" value="ECO:0007669"/>
    <property type="project" value="TreeGrafter"/>
</dbReference>
<dbReference type="GO" id="GO:0005886">
    <property type="term" value="C:plasma membrane"/>
    <property type="evidence" value="ECO:0007669"/>
    <property type="project" value="UniProtKB-SubCell"/>
</dbReference>
<dbReference type="SUPFAM" id="SSF81321">
    <property type="entry name" value="Family A G protein-coupled receptor-like"/>
    <property type="match status" value="1"/>
</dbReference>
<dbReference type="PANTHER" id="PTHR26451:SF983">
    <property type="entry name" value="OLFACTORY RECEPTOR"/>
    <property type="match status" value="1"/>
</dbReference>
<dbReference type="PRINTS" id="PR00237">
    <property type="entry name" value="GPCRRHODOPSN"/>
</dbReference>
<evidence type="ECO:0000256" key="2">
    <source>
        <dbReference type="ARBA" id="ARBA00022475"/>
    </source>
</evidence>
<evidence type="ECO:0000313" key="16">
    <source>
        <dbReference type="Proteomes" id="UP000812440"/>
    </source>
</evidence>
<proteinExistence type="predicted"/>
<evidence type="ECO:0000256" key="8">
    <source>
        <dbReference type="ARBA" id="ARBA00023136"/>
    </source>
</evidence>
<dbReference type="Gene3D" id="1.20.1070.10">
    <property type="entry name" value="Rhodopsin 7-helix transmembrane proteins"/>
    <property type="match status" value="1"/>
</dbReference>
<dbReference type="Proteomes" id="UP000812440">
    <property type="component" value="Unassembled WGS sequence"/>
</dbReference>
<evidence type="ECO:0000256" key="4">
    <source>
        <dbReference type="ARBA" id="ARBA00022692"/>
    </source>
</evidence>
<name>A0A8T2IGI5_9PIPI</name>
<keyword evidence="2" id="KW-1003">Cell membrane</keyword>
<evidence type="ECO:0000256" key="1">
    <source>
        <dbReference type="ARBA" id="ARBA00004651"/>
    </source>
</evidence>
<comment type="caution">
    <text evidence="15">The sequence shown here is derived from an EMBL/GenBank/DDBJ whole genome shotgun (WGS) entry which is preliminary data.</text>
</comment>
<evidence type="ECO:0000313" key="15">
    <source>
        <dbReference type="EMBL" id="KAG8431769.1"/>
    </source>
</evidence>
<evidence type="ECO:0000256" key="3">
    <source>
        <dbReference type="ARBA" id="ARBA00022606"/>
    </source>
</evidence>
<dbReference type="PANTHER" id="PTHR26451">
    <property type="entry name" value="G_PROTEIN_RECEP_F1_2 DOMAIN-CONTAINING PROTEIN"/>
    <property type="match status" value="1"/>
</dbReference>
<dbReference type="InterPro" id="IPR052921">
    <property type="entry name" value="GPCR1_Superfamily_Member"/>
</dbReference>
<feature type="transmembrane region" description="Helical" evidence="13">
    <location>
        <begin position="269"/>
        <end position="290"/>
    </location>
</feature>
<comment type="subcellular location">
    <subcellularLocation>
        <location evidence="1">Cell membrane</location>
        <topology evidence="1">Multi-pass membrane protein</topology>
    </subcellularLocation>
</comment>
<dbReference type="FunFam" id="1.20.1070.10:FF:000024">
    <property type="entry name" value="Olfactory receptor"/>
    <property type="match status" value="1"/>
</dbReference>
<feature type="domain" description="G-protein coupled receptors family 1 profile" evidence="14">
    <location>
        <begin position="40"/>
        <end position="290"/>
    </location>
</feature>
<feature type="transmembrane region" description="Helical" evidence="13">
    <location>
        <begin position="25"/>
        <end position="49"/>
    </location>
</feature>
<feature type="transmembrane region" description="Helical" evidence="13">
    <location>
        <begin position="58"/>
        <end position="77"/>
    </location>
</feature>
<evidence type="ECO:0000256" key="12">
    <source>
        <dbReference type="ARBA" id="ARBA00023224"/>
    </source>
</evidence>
<feature type="transmembrane region" description="Helical" evidence="13">
    <location>
        <begin position="140"/>
        <end position="161"/>
    </location>
</feature>
<keyword evidence="10" id="KW-0675">Receptor</keyword>
<dbReference type="GO" id="GO:0004984">
    <property type="term" value="F:olfactory receptor activity"/>
    <property type="evidence" value="ECO:0007669"/>
    <property type="project" value="InterPro"/>
</dbReference>
<keyword evidence="5" id="KW-0552">Olfaction</keyword>
<evidence type="ECO:0000256" key="5">
    <source>
        <dbReference type="ARBA" id="ARBA00022725"/>
    </source>
</evidence>
<keyword evidence="6 13" id="KW-1133">Transmembrane helix</keyword>
<keyword evidence="7" id="KW-0297">G-protein coupled receptor</keyword>
<keyword evidence="3" id="KW-0716">Sensory transduction</keyword>
<keyword evidence="16" id="KW-1185">Reference proteome</keyword>
<feature type="transmembrane region" description="Helical" evidence="13">
    <location>
        <begin position="202"/>
        <end position="226"/>
    </location>
</feature>